<keyword evidence="8" id="KW-1185">Reference proteome</keyword>
<feature type="compositionally biased region" description="Basic and acidic residues" evidence="2">
    <location>
        <begin position="127"/>
        <end position="152"/>
    </location>
</feature>
<dbReference type="CDD" id="cd14667">
    <property type="entry name" value="3D_containing_proteins"/>
    <property type="match status" value="1"/>
</dbReference>
<evidence type="ECO:0000313" key="7">
    <source>
        <dbReference type="Proteomes" id="UP000315377"/>
    </source>
</evidence>
<evidence type="ECO:0000256" key="2">
    <source>
        <dbReference type="SAM" id="MobiDB-lite"/>
    </source>
</evidence>
<proteinExistence type="predicted"/>
<dbReference type="InterPro" id="IPR018392">
    <property type="entry name" value="LysM"/>
</dbReference>
<keyword evidence="1 3" id="KW-0732">Signal</keyword>
<dbReference type="SUPFAM" id="SSF54106">
    <property type="entry name" value="LysM domain"/>
    <property type="match status" value="1"/>
</dbReference>
<dbReference type="EMBL" id="CP041405">
    <property type="protein sequence ID" value="QDM42833.1"/>
    <property type="molecule type" value="Genomic_DNA"/>
</dbReference>
<dbReference type="AlphaFoldDB" id="A0AAP9J158"/>
<dbReference type="Gene3D" id="3.10.350.10">
    <property type="entry name" value="LysM domain"/>
    <property type="match status" value="1"/>
</dbReference>
<dbReference type="Proteomes" id="UP001209276">
    <property type="component" value="Unassembled WGS sequence"/>
</dbReference>
<evidence type="ECO:0000313" key="8">
    <source>
        <dbReference type="Proteomes" id="UP001209276"/>
    </source>
</evidence>
<sequence>MRKKTILKLTTALLGLNLVFQMMPVYAEPYTAQEGDTFYTLAKKHQIDLDELMKANANIDPLNIYGGLKLELPKKTLQGLAVESENAELIEADRDKDASAADKAEASEDKPAKAAKEAAAPAAMPQTEEKAKPQTEEKAKPASKPQTEEKAKPVAATAKKNVITVSGKEMTYKKKVNMKATAYTAHASENGKWGAVDYFGNPLKLGTVAVDPKAIPLGTKLFITGYQFKHLPQGGFIAEARDIGGAINGNKIDIFVPVSKQIGSTFGIQNVEVYIMS</sequence>
<dbReference type="PROSITE" id="PS51782">
    <property type="entry name" value="LYSM"/>
    <property type="match status" value="1"/>
</dbReference>
<feature type="region of interest" description="Disordered" evidence="2">
    <location>
        <begin position="91"/>
        <end position="156"/>
    </location>
</feature>
<dbReference type="SMART" id="SM00257">
    <property type="entry name" value="LysM"/>
    <property type="match status" value="1"/>
</dbReference>
<gene>
    <name evidence="6" type="ORF">FLT43_04495</name>
    <name evidence="5" type="ORF">M5W83_16235</name>
</gene>
<dbReference type="PANTHER" id="PTHR39160">
    <property type="entry name" value="CELL WALL-BINDING PROTEIN YOCH"/>
    <property type="match status" value="1"/>
</dbReference>
<dbReference type="InterPro" id="IPR036779">
    <property type="entry name" value="LysM_dom_sf"/>
</dbReference>
<accession>A0AAP9J158</accession>
<dbReference type="RefSeq" id="WP_087441771.1">
    <property type="nucleotide sequence ID" value="NZ_CABMNB010000022.1"/>
</dbReference>
<evidence type="ECO:0000313" key="6">
    <source>
        <dbReference type="EMBL" id="QDM42833.1"/>
    </source>
</evidence>
<evidence type="ECO:0000256" key="1">
    <source>
        <dbReference type="ARBA" id="ARBA00022729"/>
    </source>
</evidence>
<dbReference type="GO" id="GO:0004553">
    <property type="term" value="F:hydrolase activity, hydrolyzing O-glycosyl compounds"/>
    <property type="evidence" value="ECO:0007669"/>
    <property type="project" value="InterPro"/>
</dbReference>
<feature type="signal peptide" evidence="3">
    <location>
        <begin position="1"/>
        <end position="27"/>
    </location>
</feature>
<evidence type="ECO:0000256" key="3">
    <source>
        <dbReference type="SAM" id="SignalP"/>
    </source>
</evidence>
<reference evidence="6 7" key="1">
    <citation type="submission" date="2019-07" db="EMBL/GenBank/DDBJ databases">
        <title>Paenibacillus thiaminolyticus NRRL B-4156.</title>
        <authorList>
            <person name="Hehnly C."/>
            <person name="Zhang L."/>
        </authorList>
    </citation>
    <scope>NUCLEOTIDE SEQUENCE [LARGE SCALE GENOMIC DNA]</scope>
    <source>
        <strain evidence="6 7">NRRL B-4156</strain>
    </source>
</reference>
<dbReference type="InterPro" id="IPR059180">
    <property type="entry name" value="3D_YorM"/>
</dbReference>
<dbReference type="GO" id="GO:0009254">
    <property type="term" value="P:peptidoglycan turnover"/>
    <property type="evidence" value="ECO:0007669"/>
    <property type="project" value="InterPro"/>
</dbReference>
<name>A0AAP9J158_PANTH</name>
<dbReference type="Pfam" id="PF06725">
    <property type="entry name" value="3D"/>
    <property type="match status" value="1"/>
</dbReference>
<dbReference type="GO" id="GO:0019867">
    <property type="term" value="C:outer membrane"/>
    <property type="evidence" value="ECO:0007669"/>
    <property type="project" value="InterPro"/>
</dbReference>
<dbReference type="SUPFAM" id="SSF50685">
    <property type="entry name" value="Barwin-like endoglucanases"/>
    <property type="match status" value="1"/>
</dbReference>
<dbReference type="GeneID" id="76995232"/>
<dbReference type="InterPro" id="IPR010611">
    <property type="entry name" value="3D_dom"/>
</dbReference>
<feature type="compositionally biased region" description="Basic and acidic residues" evidence="2">
    <location>
        <begin position="91"/>
        <end position="116"/>
    </location>
</feature>
<evidence type="ECO:0000259" key="4">
    <source>
        <dbReference type="PROSITE" id="PS51782"/>
    </source>
</evidence>
<dbReference type="InterPro" id="IPR036908">
    <property type="entry name" value="RlpA-like_sf"/>
</dbReference>
<evidence type="ECO:0000313" key="5">
    <source>
        <dbReference type="EMBL" id="MCY9608695.1"/>
    </source>
</evidence>
<dbReference type="Gene3D" id="2.40.40.10">
    <property type="entry name" value="RlpA-like domain"/>
    <property type="match status" value="1"/>
</dbReference>
<feature type="chain" id="PRO_5043048795" evidence="3">
    <location>
        <begin position="28"/>
        <end position="277"/>
    </location>
</feature>
<reference evidence="5 8" key="2">
    <citation type="submission" date="2022-05" db="EMBL/GenBank/DDBJ databases">
        <title>Genome Sequencing of Bee-Associated Microbes.</title>
        <authorList>
            <person name="Dunlap C."/>
        </authorList>
    </citation>
    <scope>NUCLEOTIDE SEQUENCE [LARGE SCALE GENOMIC DNA]</scope>
    <source>
        <strain evidence="5 8">NRRL B-14613</strain>
    </source>
</reference>
<protein>
    <submittedName>
        <fullName evidence="5">3D domain-containing protein</fullName>
    </submittedName>
    <submittedName>
        <fullName evidence="6">LysM peptidoglycan-binding domain-containing protein</fullName>
    </submittedName>
</protein>
<dbReference type="Pfam" id="PF01476">
    <property type="entry name" value="LysM"/>
    <property type="match status" value="1"/>
</dbReference>
<feature type="domain" description="LysM" evidence="4">
    <location>
        <begin position="28"/>
        <end position="72"/>
    </location>
</feature>
<dbReference type="EMBL" id="JAMDMM010000029">
    <property type="protein sequence ID" value="MCY9608695.1"/>
    <property type="molecule type" value="Genomic_DNA"/>
</dbReference>
<dbReference type="InterPro" id="IPR051933">
    <property type="entry name" value="Resuscitation_pf_RpfB"/>
</dbReference>
<dbReference type="CDD" id="cd00118">
    <property type="entry name" value="LysM"/>
    <property type="match status" value="1"/>
</dbReference>
<organism evidence="6 7">
    <name type="scientific">Paenibacillus thiaminolyticus</name>
    <name type="common">Bacillus thiaminolyticus</name>
    <dbReference type="NCBI Taxonomy" id="49283"/>
    <lineage>
        <taxon>Bacteria</taxon>
        <taxon>Bacillati</taxon>
        <taxon>Bacillota</taxon>
        <taxon>Bacilli</taxon>
        <taxon>Bacillales</taxon>
        <taxon>Paenibacillaceae</taxon>
        <taxon>Paenibacillus</taxon>
    </lineage>
</organism>
<dbReference type="PANTHER" id="PTHR39160:SF4">
    <property type="entry name" value="RESUSCITATION-PROMOTING FACTOR RPFB"/>
    <property type="match status" value="1"/>
</dbReference>
<dbReference type="Proteomes" id="UP000315377">
    <property type="component" value="Chromosome"/>
</dbReference>